<dbReference type="PANTHER" id="PTHR12713:SF11">
    <property type="entry name" value="V-TYPE PROTON ATPASE SUBUNIT G"/>
    <property type="match status" value="1"/>
</dbReference>
<dbReference type="GO" id="GO:0000221">
    <property type="term" value="C:vacuolar proton-transporting V-type ATPase, V1 domain"/>
    <property type="evidence" value="ECO:0007669"/>
    <property type="project" value="TreeGrafter"/>
</dbReference>
<proteinExistence type="inferred from homology"/>
<reference evidence="6 7" key="2">
    <citation type="journal article" date="2013" name="PLoS ONE">
        <title>Whole genome mapping and re-organization of the nuclear and mitochondrial genomes of Babesia microti isolates.</title>
        <authorList>
            <person name="Cornillot E."/>
            <person name="Dassouli A."/>
            <person name="Garg A."/>
            <person name="Pachikara N."/>
            <person name="Randazzo S."/>
            <person name="Depoix D."/>
            <person name="Carcy B."/>
            <person name="Delbecq S."/>
            <person name="Frutos R."/>
            <person name="Silva J.C."/>
            <person name="Sutton R."/>
            <person name="Krause P.J."/>
            <person name="Mamoun C.B."/>
        </authorList>
    </citation>
    <scope>NUCLEOTIDE SEQUENCE [LARGE SCALE GENOMIC DNA]</scope>
    <source>
        <strain evidence="6 7">RI</strain>
    </source>
</reference>
<dbReference type="EMBL" id="LN871599">
    <property type="protein sequence ID" value="SIO73541.1"/>
    <property type="molecule type" value="Genomic_DNA"/>
</dbReference>
<keyword evidence="4" id="KW-0406">Ion transport</keyword>
<comment type="similarity">
    <text evidence="1">Belongs to the V-ATPase G subunit family.</text>
</comment>
<dbReference type="RefSeq" id="XP_021337632.1">
    <property type="nucleotide sequence ID" value="XM_021482376.1"/>
</dbReference>
<feature type="coiled-coil region" evidence="5">
    <location>
        <begin position="6"/>
        <end position="96"/>
    </location>
</feature>
<evidence type="ECO:0000313" key="7">
    <source>
        <dbReference type="Proteomes" id="UP000002899"/>
    </source>
</evidence>
<dbReference type="Pfam" id="PF03179">
    <property type="entry name" value="V-ATPase_G"/>
    <property type="match status" value="1"/>
</dbReference>
<evidence type="ECO:0000256" key="5">
    <source>
        <dbReference type="SAM" id="Coils"/>
    </source>
</evidence>
<organism evidence="6 7">
    <name type="scientific">Babesia microti (strain RI)</name>
    <dbReference type="NCBI Taxonomy" id="1133968"/>
    <lineage>
        <taxon>Eukaryota</taxon>
        <taxon>Sar</taxon>
        <taxon>Alveolata</taxon>
        <taxon>Apicomplexa</taxon>
        <taxon>Aconoidasida</taxon>
        <taxon>Piroplasmida</taxon>
        <taxon>Babesiidae</taxon>
        <taxon>Babesia</taxon>
    </lineage>
</organism>
<accession>A0A1N6LXF2</accession>
<dbReference type="AlphaFoldDB" id="A0A1N6LXF2"/>
<dbReference type="GO" id="GO:0046961">
    <property type="term" value="F:proton-transporting ATPase activity, rotational mechanism"/>
    <property type="evidence" value="ECO:0007669"/>
    <property type="project" value="InterPro"/>
</dbReference>
<dbReference type="PANTHER" id="PTHR12713">
    <property type="entry name" value="VACUOLAR ATP SYNTHASE SUBUNIT G"/>
    <property type="match status" value="1"/>
</dbReference>
<dbReference type="VEuPathDB" id="PiroplasmaDB:BmR1_04g05325"/>
<evidence type="ECO:0000313" key="6">
    <source>
        <dbReference type="EMBL" id="SIO73541.1"/>
    </source>
</evidence>
<dbReference type="GO" id="GO:0016887">
    <property type="term" value="F:ATP hydrolysis activity"/>
    <property type="evidence" value="ECO:0007669"/>
    <property type="project" value="TreeGrafter"/>
</dbReference>
<keyword evidence="5" id="KW-0175">Coiled coil</keyword>
<reference evidence="6 7" key="1">
    <citation type="journal article" date="2012" name="Nucleic Acids Res.">
        <title>Sequencing of the smallest Apicomplexan genome from the human pathogen Babesia microti.</title>
        <authorList>
            <person name="Cornillot E."/>
            <person name="Hadj-Kaddour K."/>
            <person name="Dassouli A."/>
            <person name="Noel B."/>
            <person name="Ranwez V."/>
            <person name="Vacherie B."/>
            <person name="Augagneur Y."/>
            <person name="Bres V."/>
            <person name="Duclos A."/>
            <person name="Randazzo S."/>
            <person name="Carcy B."/>
            <person name="Debierre-Grockiego F."/>
            <person name="Delbecq S."/>
            <person name="Moubri-Menage K."/>
            <person name="Shams-Eldin H."/>
            <person name="Usmani-Brown S."/>
            <person name="Bringaud F."/>
            <person name="Wincker P."/>
            <person name="Vivares C.P."/>
            <person name="Schwarz R.T."/>
            <person name="Schetters T.P."/>
            <person name="Krause P.J."/>
            <person name="Gorenflot A."/>
            <person name="Berry V."/>
            <person name="Barbe V."/>
            <person name="Ben Mamoun C."/>
        </authorList>
    </citation>
    <scope>NUCLEOTIDE SEQUENCE [LARGE SCALE GENOMIC DNA]</scope>
    <source>
        <strain evidence="6 7">RI</strain>
    </source>
</reference>
<dbReference type="Proteomes" id="UP000002899">
    <property type="component" value="Chromosome IV"/>
</dbReference>
<evidence type="ECO:0000256" key="4">
    <source>
        <dbReference type="ARBA" id="ARBA00023065"/>
    </source>
</evidence>
<sequence>MSNNSSNALIQQLLKAEQEAEEIIKRAKDAKAKLLNDAEIMAQKEIEQFKKMEDELFKEKLKELPNENDTTINKMREETEQIIKKYRQKAASISESLVNFLVTNVITVNLPTNTLES</sequence>
<protein>
    <submittedName>
        <fullName evidence="6">Vacuolar ATP synthase subunit g, putative</fullName>
    </submittedName>
</protein>
<dbReference type="Gene3D" id="1.20.5.2950">
    <property type="match status" value="1"/>
</dbReference>
<dbReference type="KEGG" id="bmic:BmR1_04g05325"/>
<evidence type="ECO:0000256" key="2">
    <source>
        <dbReference type="ARBA" id="ARBA00022448"/>
    </source>
</evidence>
<dbReference type="InterPro" id="IPR005124">
    <property type="entry name" value="V-ATPase_G"/>
</dbReference>
<evidence type="ECO:0000256" key="1">
    <source>
        <dbReference type="ARBA" id="ARBA00010066"/>
    </source>
</evidence>
<name>A0A1N6LXF2_BABMR</name>
<dbReference type="GeneID" id="24425708"/>
<keyword evidence="3" id="KW-0375">Hydrogen ion transport</keyword>
<keyword evidence="7" id="KW-1185">Reference proteome</keyword>
<evidence type="ECO:0000256" key="3">
    <source>
        <dbReference type="ARBA" id="ARBA00022781"/>
    </source>
</evidence>
<reference evidence="6 7" key="3">
    <citation type="journal article" date="2016" name="Sci. Rep.">
        <title>Genome-wide diversity and gene expression profiling of Babesia microti isolates identify polymorphic genes that mediate host-pathogen interactions.</title>
        <authorList>
            <person name="Silva J.C."/>
            <person name="Cornillot E."/>
            <person name="McCracken C."/>
            <person name="Usmani-Brown S."/>
            <person name="Dwivedi A."/>
            <person name="Ifeonu O.O."/>
            <person name="Crabtree J."/>
            <person name="Gotia H.T."/>
            <person name="Virji A.Z."/>
            <person name="Reynes C."/>
            <person name="Colinge J."/>
            <person name="Kumar V."/>
            <person name="Lawres L."/>
            <person name="Pazzi J.E."/>
            <person name="Pablo J.V."/>
            <person name="Hung C."/>
            <person name="Brancato J."/>
            <person name="Kumari P."/>
            <person name="Orvis J."/>
            <person name="Tretina K."/>
            <person name="Chibucos M."/>
            <person name="Ott S."/>
            <person name="Sadzewicz L."/>
            <person name="Sengamalay N."/>
            <person name="Shetty A.C."/>
            <person name="Su Q."/>
            <person name="Tallon L."/>
            <person name="Fraser C.M."/>
            <person name="Frutos R."/>
            <person name="Molina D.M."/>
            <person name="Krause P.J."/>
            <person name="Ben Mamoun C."/>
        </authorList>
    </citation>
    <scope>NUCLEOTIDE SEQUENCE [LARGE SCALE GENOMIC DNA]</scope>
    <source>
        <strain evidence="6 7">RI</strain>
    </source>
</reference>
<keyword evidence="2" id="KW-0813">Transport</keyword>